<reference evidence="1 2" key="1">
    <citation type="submission" date="2016-08" db="EMBL/GenBank/DDBJ databases">
        <title>Genome sequencing of Paenibacillus sp. TI45-13ar, isolated from Korean traditional nuruk.</title>
        <authorList>
            <person name="Kim S.-J."/>
        </authorList>
    </citation>
    <scope>NUCLEOTIDE SEQUENCE [LARGE SCALE GENOMIC DNA]</scope>
    <source>
        <strain evidence="1 2">TI45-13ar</strain>
    </source>
</reference>
<dbReference type="PROSITE" id="PS51257">
    <property type="entry name" value="PROKAR_LIPOPROTEIN"/>
    <property type="match status" value="1"/>
</dbReference>
<dbReference type="AlphaFoldDB" id="A0A1E3KXS5"/>
<comment type="caution">
    <text evidence="1">The sequence shown here is derived from an EMBL/GenBank/DDBJ whole genome shotgun (WGS) entry which is preliminary data.</text>
</comment>
<keyword evidence="2" id="KW-1185">Reference proteome</keyword>
<evidence type="ECO:0008006" key="3">
    <source>
        <dbReference type="Google" id="ProtNLM"/>
    </source>
</evidence>
<sequence>MWWKNKHRIWNVLLLGVLWGALVGCSQANISWTHYQGAFVESSFPIPEEVKDMDTVINNRQMNYVRYKLPGIEASTLPDLYLQEIKNWGWKQQQENIDEDQTNFVFVQGNRTLQLVLQNNYLTVIVPDKSSRAPIAEATINP</sequence>
<evidence type="ECO:0000313" key="1">
    <source>
        <dbReference type="EMBL" id="ODP26193.1"/>
    </source>
</evidence>
<accession>A0A1E3KXS5</accession>
<protein>
    <recommendedName>
        <fullName evidence="3">Lipoprotein</fullName>
    </recommendedName>
</protein>
<proteinExistence type="predicted"/>
<dbReference type="Proteomes" id="UP000094578">
    <property type="component" value="Unassembled WGS sequence"/>
</dbReference>
<gene>
    <name evidence="1" type="ORF">PTI45_04453</name>
</gene>
<name>A0A1E3KXS5_9BACL</name>
<dbReference type="EMBL" id="MDER01000087">
    <property type="protein sequence ID" value="ODP26193.1"/>
    <property type="molecule type" value="Genomic_DNA"/>
</dbReference>
<evidence type="ECO:0000313" key="2">
    <source>
        <dbReference type="Proteomes" id="UP000094578"/>
    </source>
</evidence>
<dbReference type="RefSeq" id="WP_083243687.1">
    <property type="nucleotide sequence ID" value="NZ_MDER01000087.1"/>
</dbReference>
<organism evidence="1 2">
    <name type="scientific">Paenibacillus nuruki</name>
    <dbReference type="NCBI Taxonomy" id="1886670"/>
    <lineage>
        <taxon>Bacteria</taxon>
        <taxon>Bacillati</taxon>
        <taxon>Bacillota</taxon>
        <taxon>Bacilli</taxon>
        <taxon>Bacillales</taxon>
        <taxon>Paenibacillaceae</taxon>
        <taxon>Paenibacillus</taxon>
    </lineage>
</organism>